<reference evidence="3 4" key="1">
    <citation type="submission" date="2012-06" db="EMBL/GenBank/DDBJ databases">
        <title>Finished chromosome of genome of Cylindrospermum stagnale PCC 7417.</title>
        <authorList>
            <consortium name="US DOE Joint Genome Institute"/>
            <person name="Gugger M."/>
            <person name="Coursin T."/>
            <person name="Rippka R."/>
            <person name="Tandeau De Marsac N."/>
            <person name="Huntemann M."/>
            <person name="Wei C.-L."/>
            <person name="Han J."/>
            <person name="Detter J.C."/>
            <person name="Han C."/>
            <person name="Tapia R."/>
            <person name="Chen A."/>
            <person name="Kyrpides N."/>
            <person name="Mavromatis K."/>
            <person name="Markowitz V."/>
            <person name="Szeto E."/>
            <person name="Ivanova N."/>
            <person name="Pagani I."/>
            <person name="Pati A."/>
            <person name="Goodwin L."/>
            <person name="Nordberg H.P."/>
            <person name="Cantor M.N."/>
            <person name="Hua S.X."/>
            <person name="Woyke T."/>
            <person name="Kerfeld C.A."/>
        </authorList>
    </citation>
    <scope>NUCLEOTIDE SEQUENCE [LARGE SCALE GENOMIC DNA]</scope>
    <source>
        <strain evidence="3 4">PCC 7417</strain>
    </source>
</reference>
<dbReference type="Gene3D" id="3.40.50.1820">
    <property type="entry name" value="alpha/beta hydrolase"/>
    <property type="match status" value="1"/>
</dbReference>
<dbReference type="Pfam" id="PF24096">
    <property type="entry name" value="DUF7379"/>
    <property type="match status" value="1"/>
</dbReference>
<dbReference type="STRING" id="56107.Cylst_2100"/>
<dbReference type="HOGENOM" id="CLU_259916_0_0_3"/>
<dbReference type="Pfam" id="PF00656">
    <property type="entry name" value="Peptidase_C14"/>
    <property type="match status" value="1"/>
</dbReference>
<dbReference type="RefSeq" id="WP_015207594.1">
    <property type="nucleotide sequence ID" value="NC_019757.1"/>
</dbReference>
<dbReference type="eggNOG" id="COG4249">
    <property type="taxonomic scope" value="Bacteria"/>
</dbReference>
<dbReference type="Gene3D" id="3.40.50.1460">
    <property type="match status" value="1"/>
</dbReference>
<evidence type="ECO:0000259" key="1">
    <source>
        <dbReference type="Pfam" id="PF00656"/>
    </source>
</evidence>
<dbReference type="InterPro" id="IPR050452">
    <property type="entry name" value="Metacaspase"/>
</dbReference>
<feature type="domain" description="DUF7379" evidence="2">
    <location>
        <begin position="890"/>
        <end position="1003"/>
    </location>
</feature>
<dbReference type="PATRIC" id="fig|56107.3.peg.2325"/>
<protein>
    <submittedName>
        <fullName evidence="3">Alpha/beta hydrolase family protein,Caspase domain-containing protein</fullName>
    </submittedName>
</protein>
<dbReference type="PANTHER" id="PTHR48104">
    <property type="entry name" value="METACASPASE-4"/>
    <property type="match status" value="1"/>
</dbReference>
<feature type="domain" description="Peptidase C14 caspase" evidence="1">
    <location>
        <begin position="6"/>
        <end position="283"/>
    </location>
</feature>
<dbReference type="PANTHER" id="PTHR48104:SF30">
    <property type="entry name" value="METACASPASE-1"/>
    <property type="match status" value="1"/>
</dbReference>
<evidence type="ECO:0000313" key="4">
    <source>
        <dbReference type="Proteomes" id="UP000010475"/>
    </source>
</evidence>
<gene>
    <name evidence="3" type="ORF">Cylst_2100</name>
</gene>
<dbReference type="eggNOG" id="COG1075">
    <property type="taxonomic scope" value="Bacteria"/>
</dbReference>
<dbReference type="OrthoDB" id="8447555at2"/>
<dbReference type="GO" id="GO:0005737">
    <property type="term" value="C:cytoplasm"/>
    <property type="evidence" value="ECO:0007669"/>
    <property type="project" value="TreeGrafter"/>
</dbReference>
<evidence type="ECO:0000313" key="3">
    <source>
        <dbReference type="EMBL" id="AFZ24339.1"/>
    </source>
</evidence>
<evidence type="ECO:0000259" key="2">
    <source>
        <dbReference type="Pfam" id="PF24096"/>
    </source>
</evidence>
<keyword evidence="3" id="KW-0378">Hydrolase</keyword>
<organism evidence="3 4">
    <name type="scientific">Cylindrospermum stagnale PCC 7417</name>
    <dbReference type="NCBI Taxonomy" id="56107"/>
    <lineage>
        <taxon>Bacteria</taxon>
        <taxon>Bacillati</taxon>
        <taxon>Cyanobacteriota</taxon>
        <taxon>Cyanophyceae</taxon>
        <taxon>Nostocales</taxon>
        <taxon>Nostocaceae</taxon>
        <taxon>Cylindrospermum</taxon>
    </lineage>
</organism>
<proteinExistence type="predicted"/>
<dbReference type="GO" id="GO:0004197">
    <property type="term" value="F:cysteine-type endopeptidase activity"/>
    <property type="evidence" value="ECO:0007669"/>
    <property type="project" value="InterPro"/>
</dbReference>
<dbReference type="GO" id="GO:0006508">
    <property type="term" value="P:proteolysis"/>
    <property type="evidence" value="ECO:0007669"/>
    <property type="project" value="InterPro"/>
</dbReference>
<dbReference type="SUPFAM" id="SSF53474">
    <property type="entry name" value="alpha/beta-Hydrolases"/>
    <property type="match status" value="1"/>
</dbReference>
<name>K9WWZ7_9NOST</name>
<dbReference type="AlphaFoldDB" id="K9WWZ7"/>
<keyword evidence="4" id="KW-1185">Reference proteome</keyword>
<dbReference type="EMBL" id="CP003642">
    <property type="protein sequence ID" value="AFZ24339.1"/>
    <property type="molecule type" value="Genomic_DNA"/>
</dbReference>
<dbReference type="Proteomes" id="UP000010475">
    <property type="component" value="Chromosome"/>
</dbReference>
<dbReference type="InterPro" id="IPR011600">
    <property type="entry name" value="Pept_C14_caspase"/>
</dbReference>
<accession>K9WWZ7</accession>
<dbReference type="InterPro" id="IPR055803">
    <property type="entry name" value="DUF7379"/>
</dbReference>
<dbReference type="InterPro" id="IPR029058">
    <property type="entry name" value="AB_hydrolase_fold"/>
</dbReference>
<sequence>MAKNIYALLVGIDEYDPASIPLIPTLKGSVNDIKAVAAFLRERIAKDIGWQLIEPTNQPWILTNQQATRQAIINGFQQHLCNADSDDVVLFYYAGHGAEERAPEEFWHLEPDRLNKTLVCYDSRTEDSRDLADKELTYLISKVAQKHPHILTILDCCHSGLGTSDLSPEKTVRRSPIDWRERPLNSFIFADDQTALDELLTANRDQKQQTQSQHIIFSACKNYELAKEYRTEDGQFRGAFSDFLLQTLERTNGSITYQDLARNIHTLVNSKLKDQSPQVTASDIAALAKPFLGGAISKSPEYFTLNYSQNDQSWVIDGGSLHGLPQPGNGGDTLLAFFAVGTTSEQLQQLSAAVGEAQVKQVLSQKSLVEIINAGESLSVTETYWAVVTNLPLPSLKVYIKGDATGVKLAQQALHTPVSSLFVSQIDQAFVADCHLLAHNGQYWITQPASARSLPGGRSPSLVDPIPEYPNPVGYTIENAILVIRRLEHIARWHNIIQFSNPVTSHIQPNDLEMEIVILSGNLETASSEVRVEYTDENDVWQFPIIQIKLTNHSHQTLYCNVLDLSESYTVDVPFFEQKSSIRLAAKETITSFDNIGFIVPDIYWQLGRTEYKDVFKLIVSTREFDASLLEQDGINSPSVTRFLGEKLGTLDRLMQAVNTCESVRASGNYDHWLTKQVTITIVRPQASQSIQSEHSTLLQNGVVEVQPHPSLQAKVNLTSVSQASKYLGNLILPAILRQQPSVNEFWQFTPSRGSDPGLSALELSDVEDYTVITPETPLKFLVNTALTDNEYLLPFAYDGEFFLPLGSGKRTEKAKIELAIERLPRPIVSNHSLQGSIWIFLVKIANLKRGLPFEYPILAVANLGENDAITYEKNQEKVKSQVAEARRIILLIHGLIGDTASMIPSVNQAIIEVNGELLPIKQIYDLVLIFDYESTQTTIEENARLLGQRLHAVGLGATHGKELHIVAHSLGGLVSRWFIEQEGGNQVVQHLVMLGTPNAGFSWPVVQDWVLTSLGIGLNQLSAMAWNQKVLADLLEFLEAKDYSLEQMQPDSDLIKAIANHNDPQTPYTIIAGNKSLVRAAVEIQPAWQSSLIQRLVQRLLGKAVDLTVFQQPNDMAVTLASIKSVSNDRTPRPKILLPDAACDHFTYFTHQLGLAALAKAIQPLVHPPLNLTQEALPSPWDISLPIQAPDAIPYSQRTPSATANQQGENASGVNDVVIKVIALLIIVVVGLMVWKRSPQPQPENPNKTSQPIPGS</sequence>
<dbReference type="KEGG" id="csg:Cylst_2100"/>